<dbReference type="Proteomes" id="UP000366872">
    <property type="component" value="Unassembled WGS sequence"/>
</dbReference>
<protein>
    <recommendedName>
        <fullName evidence="3">DUF2292 domain-containing protein</fullName>
    </recommendedName>
</protein>
<dbReference type="InterPro" id="IPR018743">
    <property type="entry name" value="DUF2292"/>
</dbReference>
<gene>
    <name evidence="1" type="ORF">PDESU_04619</name>
</gene>
<dbReference type="RefSeq" id="WP_222847283.1">
    <property type="nucleotide sequence ID" value="NZ_CAAHFG010000003.1"/>
</dbReference>
<keyword evidence="2" id="KW-1185">Reference proteome</keyword>
<proteinExistence type="predicted"/>
<name>A0A6C2U826_PONDE</name>
<dbReference type="AlphaFoldDB" id="A0A6C2U826"/>
<dbReference type="Pfam" id="PF10055">
    <property type="entry name" value="DUF2292"/>
    <property type="match status" value="1"/>
</dbReference>
<organism evidence="1 2">
    <name type="scientific">Pontiella desulfatans</name>
    <dbReference type="NCBI Taxonomy" id="2750659"/>
    <lineage>
        <taxon>Bacteria</taxon>
        <taxon>Pseudomonadati</taxon>
        <taxon>Kiritimatiellota</taxon>
        <taxon>Kiritimatiellia</taxon>
        <taxon>Kiritimatiellales</taxon>
        <taxon>Pontiellaceae</taxon>
        <taxon>Pontiella</taxon>
    </lineage>
</organism>
<evidence type="ECO:0000313" key="1">
    <source>
        <dbReference type="EMBL" id="VGO16029.1"/>
    </source>
</evidence>
<sequence>MNSNLNSCRHNQPPGAYCGTQDGRWVKSVKDYVKSLDYGEVTVVVHNGHVVQVQKTEKVRF</sequence>
<accession>A0A6C2U826</accession>
<dbReference type="EMBL" id="CAAHFG010000003">
    <property type="protein sequence ID" value="VGO16029.1"/>
    <property type="molecule type" value="Genomic_DNA"/>
</dbReference>
<evidence type="ECO:0000313" key="2">
    <source>
        <dbReference type="Proteomes" id="UP000366872"/>
    </source>
</evidence>
<reference evidence="1 2" key="1">
    <citation type="submission" date="2019-04" db="EMBL/GenBank/DDBJ databases">
        <authorList>
            <person name="Van Vliet M D."/>
        </authorList>
    </citation>
    <scope>NUCLEOTIDE SEQUENCE [LARGE SCALE GENOMIC DNA]</scope>
    <source>
        <strain evidence="1 2">F1</strain>
    </source>
</reference>
<evidence type="ECO:0008006" key="3">
    <source>
        <dbReference type="Google" id="ProtNLM"/>
    </source>
</evidence>